<name>A0A381V1B0_9ZZZZ</name>
<sequence length="53" mass="5957">MAPGNLISGVNHTGDQSVFDSPERGTFFSRAVGGVRTYARWIEDYLPFNTHKR</sequence>
<accession>A0A381V1B0</accession>
<gene>
    <name evidence="1" type="ORF">METZ01_LOCUS86858</name>
</gene>
<organism evidence="1">
    <name type="scientific">marine metagenome</name>
    <dbReference type="NCBI Taxonomy" id="408172"/>
    <lineage>
        <taxon>unclassified sequences</taxon>
        <taxon>metagenomes</taxon>
        <taxon>ecological metagenomes</taxon>
    </lineage>
</organism>
<dbReference type="AlphaFoldDB" id="A0A381V1B0"/>
<reference evidence="1" key="1">
    <citation type="submission" date="2018-05" db="EMBL/GenBank/DDBJ databases">
        <authorList>
            <person name="Lanie J.A."/>
            <person name="Ng W.-L."/>
            <person name="Kazmierczak K.M."/>
            <person name="Andrzejewski T.M."/>
            <person name="Davidsen T.M."/>
            <person name="Wayne K.J."/>
            <person name="Tettelin H."/>
            <person name="Glass J.I."/>
            <person name="Rusch D."/>
            <person name="Podicherti R."/>
            <person name="Tsui H.-C.T."/>
            <person name="Winkler M.E."/>
        </authorList>
    </citation>
    <scope>NUCLEOTIDE SEQUENCE</scope>
</reference>
<dbReference type="EMBL" id="UINC01007557">
    <property type="protein sequence ID" value="SVA34004.1"/>
    <property type="molecule type" value="Genomic_DNA"/>
</dbReference>
<proteinExistence type="predicted"/>
<protein>
    <submittedName>
        <fullName evidence="1">Uncharacterized protein</fullName>
    </submittedName>
</protein>
<evidence type="ECO:0000313" key="1">
    <source>
        <dbReference type="EMBL" id="SVA34004.1"/>
    </source>
</evidence>